<dbReference type="EMBL" id="CM051401">
    <property type="protein sequence ID" value="KAJ4713874.1"/>
    <property type="molecule type" value="Genomic_DNA"/>
</dbReference>
<accession>A0ACC1XQV6</accession>
<name>A0ACC1XQV6_MELAZ</name>
<proteinExistence type="predicted"/>
<comment type="caution">
    <text evidence="1">The sequence shown here is derived from an EMBL/GenBank/DDBJ whole genome shotgun (WGS) entry which is preliminary data.</text>
</comment>
<dbReference type="Proteomes" id="UP001164539">
    <property type="component" value="Chromosome 8"/>
</dbReference>
<organism evidence="1 2">
    <name type="scientific">Melia azedarach</name>
    <name type="common">Chinaberry tree</name>
    <dbReference type="NCBI Taxonomy" id="155640"/>
    <lineage>
        <taxon>Eukaryota</taxon>
        <taxon>Viridiplantae</taxon>
        <taxon>Streptophyta</taxon>
        <taxon>Embryophyta</taxon>
        <taxon>Tracheophyta</taxon>
        <taxon>Spermatophyta</taxon>
        <taxon>Magnoliopsida</taxon>
        <taxon>eudicotyledons</taxon>
        <taxon>Gunneridae</taxon>
        <taxon>Pentapetalae</taxon>
        <taxon>rosids</taxon>
        <taxon>malvids</taxon>
        <taxon>Sapindales</taxon>
        <taxon>Meliaceae</taxon>
        <taxon>Melia</taxon>
    </lineage>
</organism>
<keyword evidence="2" id="KW-1185">Reference proteome</keyword>
<evidence type="ECO:0000313" key="2">
    <source>
        <dbReference type="Proteomes" id="UP001164539"/>
    </source>
</evidence>
<evidence type="ECO:0000313" key="1">
    <source>
        <dbReference type="EMBL" id="KAJ4713874.1"/>
    </source>
</evidence>
<sequence>METETTVSASSDKAPDSVNSVLSGEFSSSAASEFSTYLSCELFSNGFDLSSGSLGRSRESSVNLREYVRGRESLDISEELNRPDWESNQSYFSMDYPISRDWSPQTVNFSSRMNNDDDSLQFNGDVGRGSAVVFRDIALESDDEDDFGEAISQEDPRVTQRAKKGLETRGKRGKKGSCHRCLKGSRFTEKEACIVCDAKYCSDCVLRAMGSLPEGRKCVSCIGYPIDETKRGSLGTGSRMLKRLLTPLEAKQVMKAEKLCAANQLPPEYVCVNGKPLCRDELVTLQTCTNPPKKLKPGNYWYDRPNASKGNTHVFINGREITSVELRMLQLAGVQCASNEHFWVDADGSYQEEGQNNIKGYIWGKAGTKLVCALLSLPVPSKSSNAGAELVNSQIGRGSGTSTIFKQAKILYNEIPFSEDERENIKWKIQSNVYRYLAILLEGRERFEGQSLGERGKKLGTTDGADGKTIYTIAPRLKAFSDWLLKILMSGKLEDYFPAAAREYAPLVKELWEDAAIQATYGRRSELEMLPSVASYFLEQVVDITRIDYEPSDLDIVYAEGIASSNGLASVNFSFPHSASDVDIGDQQDSLLKYQLIRAPARGLGESCKWLEKFEDVGMVIFCVALSDYDQFDLDGNGSLTNNIILSRKFIESIVTHPTFAEMEFLLLLNKFDLFEEKIEQVPLNQCEWFDDFDPETSRFLADIDTNRNVLSLGQLAFHYVAVKFKRLYSSLTGRKLYVSLVKGMEPDSVDGALRYAREILKWDEEKTDFTLSDDSFYSSEESSFSD</sequence>
<gene>
    <name evidence="1" type="ORF">OWV82_015911</name>
</gene>
<reference evidence="1 2" key="1">
    <citation type="journal article" date="2023" name="Science">
        <title>Complex scaffold remodeling in plant triterpene biosynthesis.</title>
        <authorList>
            <person name="De La Pena R."/>
            <person name="Hodgson H."/>
            <person name="Liu J.C."/>
            <person name="Stephenson M.J."/>
            <person name="Martin A.C."/>
            <person name="Owen C."/>
            <person name="Harkess A."/>
            <person name="Leebens-Mack J."/>
            <person name="Jimenez L.E."/>
            <person name="Osbourn A."/>
            <person name="Sattely E.S."/>
        </authorList>
    </citation>
    <scope>NUCLEOTIDE SEQUENCE [LARGE SCALE GENOMIC DNA]</scope>
    <source>
        <strain evidence="2">cv. JPN11</strain>
        <tissue evidence="1">Leaf</tissue>
    </source>
</reference>
<protein>
    <submittedName>
        <fullName evidence="1">Extra-large guanine nucleotide-binding protein like</fullName>
    </submittedName>
</protein>